<keyword evidence="1" id="KW-0732">Signal</keyword>
<evidence type="ECO:0000259" key="2">
    <source>
        <dbReference type="Pfam" id="PF15495"/>
    </source>
</evidence>
<dbReference type="Gene3D" id="2.60.40.3690">
    <property type="match status" value="1"/>
</dbReference>
<dbReference type="NCBIfam" id="NF038041">
    <property type="entry name" value="fim_Mfa1_fam"/>
    <property type="match status" value="1"/>
</dbReference>
<dbReference type="Pfam" id="PF15495">
    <property type="entry name" value="Fimbrillin_C"/>
    <property type="match status" value="1"/>
</dbReference>
<evidence type="ECO:0000313" key="4">
    <source>
        <dbReference type="Proteomes" id="UP000651085"/>
    </source>
</evidence>
<evidence type="ECO:0000256" key="1">
    <source>
        <dbReference type="SAM" id="SignalP"/>
    </source>
</evidence>
<dbReference type="GO" id="GO:0009418">
    <property type="term" value="C:pilus shaft"/>
    <property type="evidence" value="ECO:0007669"/>
    <property type="project" value="InterPro"/>
</dbReference>
<gene>
    <name evidence="3" type="ORF">H8744_01645</name>
</gene>
<accession>A0A926F2S6</accession>
<name>A0A926F2S6_9BACT</name>
<reference evidence="3" key="1">
    <citation type="submission" date="2020-08" db="EMBL/GenBank/DDBJ databases">
        <title>Genome public.</title>
        <authorList>
            <person name="Liu C."/>
            <person name="Sun Q."/>
        </authorList>
    </citation>
    <scope>NUCLEOTIDE SEQUENCE</scope>
    <source>
        <strain evidence="3">N12</strain>
    </source>
</reference>
<dbReference type="EMBL" id="JACRTF010000001">
    <property type="protein sequence ID" value="MBC8591962.1"/>
    <property type="molecule type" value="Genomic_DNA"/>
</dbReference>
<feature type="signal peptide" evidence="1">
    <location>
        <begin position="1"/>
        <end position="20"/>
    </location>
</feature>
<dbReference type="Proteomes" id="UP000651085">
    <property type="component" value="Unassembled WGS sequence"/>
</dbReference>
<dbReference type="PROSITE" id="PS51257">
    <property type="entry name" value="PROKAR_LIPOPROTEIN"/>
    <property type="match status" value="1"/>
</dbReference>
<dbReference type="InterPro" id="IPR029140">
    <property type="entry name" value="Mfa1_C"/>
</dbReference>
<proteinExistence type="predicted"/>
<organism evidence="3 4">
    <name type="scientific">Jilunia laotingensis</name>
    <dbReference type="NCBI Taxonomy" id="2763675"/>
    <lineage>
        <taxon>Bacteria</taxon>
        <taxon>Pseudomonadati</taxon>
        <taxon>Bacteroidota</taxon>
        <taxon>Bacteroidia</taxon>
        <taxon>Bacteroidales</taxon>
        <taxon>Bacteroidaceae</taxon>
        <taxon>Jilunia</taxon>
    </lineage>
</organism>
<keyword evidence="4" id="KW-1185">Reference proteome</keyword>
<dbReference type="RefSeq" id="WP_262433180.1">
    <property type="nucleotide sequence ID" value="NZ_JACRTF010000001.1"/>
</dbReference>
<feature type="chain" id="PRO_5038515053" evidence="1">
    <location>
        <begin position="21"/>
        <end position="411"/>
    </location>
</feature>
<evidence type="ECO:0000313" key="3">
    <source>
        <dbReference type="EMBL" id="MBC8591962.1"/>
    </source>
</evidence>
<sequence length="411" mass="45439">MKLRSLFLASLAAMAMVSCSNEDDQIINVPEGETAQMRIALAFPTPTRAENTTEEVDVSNLTVVLEYGNFRKVKTISSDKFSRNGQTVTVEPFDVTAGTNVNIYAFLNSNTELNEALESGVLANLQVASTSSALDYLADGIAKNNSFLMSNTDGKAIQKALIANTLNEAIIPVERVCAKLTEMSPTTAFEVTPSETVPESKKLNISLLNHTYINLVKDSYVLDRNTSVNDANYDNYLQKYGTLNYAWKLNKAEGVSTYCMENRIAVNNNDPIQVGSTCIIYEAQARIGEENAATFYVWNNEIFLNLVDLAKEYGVASFDLEGATTPAEIQAKLKTKYYVDMYIDGKCYYIQPIKTATGSTEIIRNNLYKLTVTGITKLGYPTTDIPDPDPTQLKLTVNIADWTVNDFSFEL</sequence>
<dbReference type="AlphaFoldDB" id="A0A926F2S6"/>
<dbReference type="InterPro" id="IPR047786">
    <property type="entry name" value="Mfa1_fim"/>
</dbReference>
<protein>
    <submittedName>
        <fullName evidence="3">Mfa1 family fimbria major subunit</fullName>
    </submittedName>
</protein>
<comment type="caution">
    <text evidence="3">The sequence shown here is derived from an EMBL/GenBank/DDBJ whole genome shotgun (WGS) entry which is preliminary data.</text>
</comment>
<feature type="domain" description="Minor fimbrium subunit Mfa1 C-terminal" evidence="2">
    <location>
        <begin position="341"/>
        <end position="405"/>
    </location>
</feature>